<evidence type="ECO:0000313" key="2">
    <source>
        <dbReference type="EMBL" id="KIL77241.1"/>
    </source>
</evidence>
<dbReference type="Proteomes" id="UP000031982">
    <property type="component" value="Unassembled WGS sequence"/>
</dbReference>
<comment type="caution">
    <text evidence="2">The sequence shown here is derived from an EMBL/GenBank/DDBJ whole genome shotgun (WGS) entry which is preliminary data.</text>
</comment>
<sequence>MAVCCALGLLSFLFTLVVAIVAGMVSGTTLQFIGVLGVCSLAMAVNISWFFIALGSKEKRSASVINM</sequence>
<name>A0ABR5AR49_BACBA</name>
<dbReference type="EMBL" id="JXLP01000016">
    <property type="protein sequence ID" value="KIL77241.1"/>
    <property type="molecule type" value="Genomic_DNA"/>
</dbReference>
<keyword evidence="1" id="KW-0472">Membrane</keyword>
<reference evidence="2 3" key="1">
    <citation type="submission" date="2015-01" db="EMBL/GenBank/DDBJ databases">
        <title>Genome Assembly of Bacillus badius MTCC 1458.</title>
        <authorList>
            <person name="Verma A."/>
            <person name="Khatri I."/>
            <person name="Mual P."/>
            <person name="Subramanian S."/>
            <person name="Krishnamurthi S."/>
        </authorList>
    </citation>
    <scope>NUCLEOTIDE SEQUENCE [LARGE SCALE GENOMIC DNA]</scope>
    <source>
        <strain evidence="2 3">MTCC 1458</strain>
    </source>
</reference>
<feature type="transmembrane region" description="Helical" evidence="1">
    <location>
        <begin position="29"/>
        <end position="52"/>
    </location>
</feature>
<keyword evidence="3" id="KW-1185">Reference proteome</keyword>
<gene>
    <name evidence="2" type="ORF">SD77_1688</name>
</gene>
<evidence type="ECO:0000313" key="3">
    <source>
        <dbReference type="Proteomes" id="UP000031982"/>
    </source>
</evidence>
<organism evidence="2 3">
    <name type="scientific">Bacillus badius</name>
    <dbReference type="NCBI Taxonomy" id="1455"/>
    <lineage>
        <taxon>Bacteria</taxon>
        <taxon>Bacillati</taxon>
        <taxon>Bacillota</taxon>
        <taxon>Bacilli</taxon>
        <taxon>Bacillales</taxon>
        <taxon>Bacillaceae</taxon>
        <taxon>Pseudobacillus</taxon>
    </lineage>
</organism>
<accession>A0ABR5AR49</accession>
<keyword evidence="1" id="KW-0812">Transmembrane</keyword>
<evidence type="ECO:0000256" key="1">
    <source>
        <dbReference type="SAM" id="Phobius"/>
    </source>
</evidence>
<protein>
    <submittedName>
        <fullName evidence="2">Uncharacterized protein</fullName>
    </submittedName>
</protein>
<proteinExistence type="predicted"/>
<keyword evidence="1" id="KW-1133">Transmembrane helix</keyword>